<evidence type="ECO:0000256" key="11">
    <source>
        <dbReference type="ARBA" id="ARBA00034617"/>
    </source>
</evidence>
<dbReference type="PANTHER" id="PTHR11070:SF48">
    <property type="entry name" value="ATP-DEPENDENT HELICASE_NUCLEASE SUBUNIT A"/>
    <property type="match status" value="1"/>
</dbReference>
<dbReference type="OrthoDB" id="9810135at2"/>
<evidence type="ECO:0000256" key="2">
    <source>
        <dbReference type="ARBA" id="ARBA00022741"/>
    </source>
</evidence>
<dbReference type="Pfam" id="PF13361">
    <property type="entry name" value="UvrD_C"/>
    <property type="match status" value="2"/>
</dbReference>
<evidence type="ECO:0000256" key="8">
    <source>
        <dbReference type="ARBA" id="ARBA00023125"/>
    </source>
</evidence>
<evidence type="ECO:0000259" key="17">
    <source>
        <dbReference type="PROSITE" id="PS51217"/>
    </source>
</evidence>
<evidence type="ECO:0000259" key="16">
    <source>
        <dbReference type="PROSITE" id="PS51198"/>
    </source>
</evidence>
<dbReference type="PROSITE" id="PS51198">
    <property type="entry name" value="UVRD_HELICASE_ATP_BIND"/>
    <property type="match status" value="1"/>
</dbReference>
<evidence type="ECO:0000256" key="10">
    <source>
        <dbReference type="ARBA" id="ARBA00023235"/>
    </source>
</evidence>
<dbReference type="GO" id="GO:0043138">
    <property type="term" value="F:3'-5' DNA helicase activity"/>
    <property type="evidence" value="ECO:0007669"/>
    <property type="project" value="UniProtKB-EC"/>
</dbReference>
<comment type="caution">
    <text evidence="18">The sequence shown here is derived from an EMBL/GenBank/DDBJ whole genome shotgun (WGS) entry which is preliminary data.</text>
</comment>
<keyword evidence="3" id="KW-0227">DNA damage</keyword>
<dbReference type="InterPro" id="IPR011604">
    <property type="entry name" value="PDDEXK-like_dom_sf"/>
</dbReference>
<comment type="catalytic activity">
    <reaction evidence="11">
        <text>Couples ATP hydrolysis with the unwinding of duplex DNA by translocating in the 3'-5' direction.</text>
        <dbReference type="EC" id="5.6.2.4"/>
    </reaction>
</comment>
<keyword evidence="6" id="KW-0269">Exonuclease</keyword>
<dbReference type="PROSITE" id="PS51217">
    <property type="entry name" value="UVRD_HELICASE_CTER"/>
    <property type="match status" value="1"/>
</dbReference>
<feature type="region of interest" description="Disordered" evidence="15">
    <location>
        <begin position="1284"/>
        <end position="1304"/>
    </location>
</feature>
<organism evidence="18 19">
    <name type="scientific">Bifidobacterium parmae</name>
    <dbReference type="NCBI Taxonomy" id="361854"/>
    <lineage>
        <taxon>Bacteria</taxon>
        <taxon>Bacillati</taxon>
        <taxon>Actinomycetota</taxon>
        <taxon>Actinomycetes</taxon>
        <taxon>Bifidobacteriales</taxon>
        <taxon>Bifidobacteriaceae</taxon>
        <taxon>Bifidobacterium</taxon>
    </lineage>
</organism>
<dbReference type="Gene3D" id="1.10.486.10">
    <property type="entry name" value="PCRA, domain 4"/>
    <property type="match status" value="1"/>
</dbReference>
<dbReference type="EC" id="5.6.2.4" evidence="12"/>
<protein>
    <recommendedName>
        <fullName evidence="12">DNA 3'-5' helicase</fullName>
        <ecNumber evidence="12">5.6.2.4</ecNumber>
    </recommendedName>
</protein>
<keyword evidence="19" id="KW-1185">Reference proteome</keyword>
<accession>A0A2N5J4N1</accession>
<name>A0A2N5J4N1_9BIFI</name>
<evidence type="ECO:0000256" key="5">
    <source>
        <dbReference type="ARBA" id="ARBA00022806"/>
    </source>
</evidence>
<dbReference type="InterPro" id="IPR027417">
    <property type="entry name" value="P-loop_NTPase"/>
</dbReference>
<evidence type="ECO:0000256" key="3">
    <source>
        <dbReference type="ARBA" id="ARBA00022763"/>
    </source>
</evidence>
<comment type="catalytic activity">
    <reaction evidence="13">
        <text>ATP + H2O = ADP + phosphate + H(+)</text>
        <dbReference type="Rhea" id="RHEA:13065"/>
        <dbReference type="ChEBI" id="CHEBI:15377"/>
        <dbReference type="ChEBI" id="CHEBI:15378"/>
        <dbReference type="ChEBI" id="CHEBI:30616"/>
        <dbReference type="ChEBI" id="CHEBI:43474"/>
        <dbReference type="ChEBI" id="CHEBI:456216"/>
        <dbReference type="EC" id="5.6.2.4"/>
    </reaction>
</comment>
<dbReference type="GO" id="GO:0005524">
    <property type="term" value="F:ATP binding"/>
    <property type="evidence" value="ECO:0007669"/>
    <property type="project" value="UniProtKB-UniRule"/>
</dbReference>
<keyword evidence="5 14" id="KW-0347">Helicase</keyword>
<reference evidence="18 19" key="1">
    <citation type="submission" date="2017-07" db="EMBL/GenBank/DDBJ databases">
        <title>Bifidobacterium novel species.</title>
        <authorList>
            <person name="Lugli G.A."/>
            <person name="Milani C."/>
            <person name="Duranti S."/>
            <person name="Mangifesta M."/>
        </authorList>
    </citation>
    <scope>NUCLEOTIDE SEQUENCE [LARGE SCALE GENOMIC DNA]</scope>
    <source>
        <strain evidence="18 19">77</strain>
    </source>
</reference>
<evidence type="ECO:0000313" key="19">
    <source>
        <dbReference type="Proteomes" id="UP000235034"/>
    </source>
</evidence>
<dbReference type="InterPro" id="IPR014017">
    <property type="entry name" value="DNA_helicase_UvrD-like_C"/>
</dbReference>
<evidence type="ECO:0000313" key="18">
    <source>
        <dbReference type="EMBL" id="PLS29170.1"/>
    </source>
</evidence>
<feature type="binding site" evidence="14">
    <location>
        <begin position="16"/>
        <end position="23"/>
    </location>
    <ligand>
        <name>ATP</name>
        <dbReference type="ChEBI" id="CHEBI:30616"/>
    </ligand>
</feature>
<dbReference type="GO" id="GO:0004527">
    <property type="term" value="F:exonuclease activity"/>
    <property type="evidence" value="ECO:0007669"/>
    <property type="project" value="UniProtKB-KW"/>
</dbReference>
<dbReference type="Gene3D" id="3.90.320.10">
    <property type="match status" value="1"/>
</dbReference>
<dbReference type="GO" id="GO:0000725">
    <property type="term" value="P:recombinational repair"/>
    <property type="evidence" value="ECO:0007669"/>
    <property type="project" value="TreeGrafter"/>
</dbReference>
<dbReference type="Pfam" id="PF00580">
    <property type="entry name" value="UvrD-helicase"/>
    <property type="match status" value="1"/>
</dbReference>
<dbReference type="InterPro" id="IPR014016">
    <property type="entry name" value="UvrD-like_ATP-bd"/>
</dbReference>
<evidence type="ECO:0000256" key="7">
    <source>
        <dbReference type="ARBA" id="ARBA00022840"/>
    </source>
</evidence>
<evidence type="ECO:0000256" key="12">
    <source>
        <dbReference type="ARBA" id="ARBA00034808"/>
    </source>
</evidence>
<dbReference type="InterPro" id="IPR000212">
    <property type="entry name" value="DNA_helicase_UvrD/REP"/>
</dbReference>
<evidence type="ECO:0000256" key="13">
    <source>
        <dbReference type="ARBA" id="ARBA00048988"/>
    </source>
</evidence>
<proteinExistence type="predicted"/>
<keyword evidence="7 14" id="KW-0067">ATP-binding</keyword>
<keyword evidence="2 14" id="KW-0547">Nucleotide-binding</keyword>
<keyword evidence="1" id="KW-0540">Nuclease</keyword>
<evidence type="ECO:0000256" key="14">
    <source>
        <dbReference type="PROSITE-ProRule" id="PRU00560"/>
    </source>
</evidence>
<evidence type="ECO:0000256" key="4">
    <source>
        <dbReference type="ARBA" id="ARBA00022801"/>
    </source>
</evidence>
<dbReference type="Gene3D" id="1.10.274.50">
    <property type="match status" value="1"/>
</dbReference>
<evidence type="ECO:0000256" key="15">
    <source>
        <dbReference type="SAM" id="MobiDB-lite"/>
    </source>
</evidence>
<dbReference type="InterPro" id="IPR011335">
    <property type="entry name" value="Restrct_endonuc-II-like"/>
</dbReference>
<evidence type="ECO:0000256" key="1">
    <source>
        <dbReference type="ARBA" id="ARBA00022722"/>
    </source>
</evidence>
<feature type="domain" description="UvrD-like helicase C-terminal" evidence="17">
    <location>
        <begin position="572"/>
        <end position="863"/>
    </location>
</feature>
<dbReference type="GO" id="GO:0003677">
    <property type="term" value="F:DNA binding"/>
    <property type="evidence" value="ECO:0007669"/>
    <property type="project" value="UniProtKB-KW"/>
</dbReference>
<dbReference type="SUPFAM" id="SSF52980">
    <property type="entry name" value="Restriction endonuclease-like"/>
    <property type="match status" value="1"/>
</dbReference>
<feature type="domain" description="UvrD-like helicase ATP-binding" evidence="16">
    <location>
        <begin position="1"/>
        <end position="533"/>
    </location>
</feature>
<keyword evidence="8" id="KW-0238">DNA-binding</keyword>
<keyword evidence="9" id="KW-0234">DNA repair</keyword>
<evidence type="ECO:0000256" key="6">
    <source>
        <dbReference type="ARBA" id="ARBA00022839"/>
    </source>
</evidence>
<dbReference type="Proteomes" id="UP000235034">
    <property type="component" value="Unassembled WGS sequence"/>
</dbReference>
<gene>
    <name evidence="18" type="ORF">Uis4E_0748</name>
</gene>
<sequence>MKELNDMSPNTYVINASAGTGKTTRLLQDVLADLLERNMDSGRSAFERSIRSSLVITFTEAAAAEMRRRLETNLRFTIDYARENAHRVGGSLAKTDDGYVIGGDDGRLAKLILADCDKAQNVFTQALDDLPAAQISTIDALSKRIVDRNAELLPDVEPGQQILSDEAMRHDLQRQVMDTLFERWYGEKSEGNPYHDDFLALLEQFGGPYGDAGLRDMMFRLYDTALTKPNRLDWLKGLSNRFDIEIRSDEPVYGSDIVPKRYIDEAIEEFTTAYDELHEAVAAVIADCEAQYPDADPWRDSEQLRLFAHLEGLPERMRSETWNFLFDLFRDEEGDLYRACVSDVNWNRNVFEASYGKNLIKGNDDRNTRVTSAISAIRKPLQRLLSIFALDADDTNKLNAMLKHRIDTLVALIGELDTAYKDEKKLLHLADFSDIAEWAVQVLEDEDGKHPEAVERIRSQWRYIYVDESQDDNALQNAFIRLISAKADKLTMVGDIKQSIYGFRDASPEAFLEICRNVSETHVSQLWTNYRSTPEIITFVNAVFDGLMTNAMGKADYRAERLCMREDARPGTGVETPTFDPCAVELLLRDSTLPEEDESDDGSEKKRDTAIELQVDMIVRRIRQLHDDEGYAYGDIAVLARGATYFGDLAERLLASGIPVEVKGVGDFYKKPEIVVALNWLRVIDNAHRGVPMVAVLRTLGFTDDDLARLRQQNRGGLYGQIYVTAKDTDDTAGASDGDGLRASAPEWLTDELRCKCRAFLNLLDDLRAFAKAHPVDELLWHLYTAVGLFDYAGRLPDGKQRKANLESLAAKARTYESTQAQGLRPFLDAVEAWSQDKKAGEEASTVPTKDAVHIMTIHKAKGLQWRAVILMNAAADLLSNVTKESIPVVPEVGADHGIAGMDFRSTKRELRLKTPQREDALDRLKIRSVEDELRLLYVALTRPKEKLIIAATVDPVKKKEGDDSPDTLSLAELVSGMLVVGDGDPDGERMVLAPKSMVATPEYLSWIMRGLIAWNQNIGAGGLVALNVPDEWKSIPVNGSRTIPIPQNPADADPRTSRSGLCVTVSFHGEAAEPPTVMTADTPGYATTLKRMNVLAAPPMLDGDDLPRVPAAVNASGARYWLADVTQAAGDGDAETDDAADAAADGVIVDDKDAHEWRRNDFALPSFMAEGSAAYAPSPAEVGTGAHNVLELFDWTGPATAAACRKRLGEAIDRLESRGLVSAAVADVLRGDEMMRSLLWFVSGGKAGVKEPCELAATIRRHADRLYREEPFTMLIGANELKRPQGGKGAGAETDTADSPSTWAGGEEVVVRGIIDGYVVDDATKSIILFDYKTDRLQGDEAHRESVGVWKNRLADEYRQQQDLYARALEQRYPGYRVTERWLVGLAGHRLIDVR</sequence>
<dbReference type="SUPFAM" id="SSF52540">
    <property type="entry name" value="P-loop containing nucleoside triphosphate hydrolases"/>
    <property type="match status" value="1"/>
</dbReference>
<keyword evidence="4 14" id="KW-0378">Hydrolase</keyword>
<evidence type="ECO:0000256" key="9">
    <source>
        <dbReference type="ARBA" id="ARBA00023204"/>
    </source>
</evidence>
<dbReference type="EMBL" id="NMWT01000008">
    <property type="protein sequence ID" value="PLS29170.1"/>
    <property type="molecule type" value="Genomic_DNA"/>
</dbReference>
<keyword evidence="10" id="KW-0413">Isomerase</keyword>
<dbReference type="Gene3D" id="3.40.50.300">
    <property type="entry name" value="P-loop containing nucleotide triphosphate hydrolases"/>
    <property type="match status" value="4"/>
</dbReference>
<dbReference type="RefSeq" id="WP_101621942.1">
    <property type="nucleotide sequence ID" value="NZ_NMWT01000008.1"/>
</dbReference>
<dbReference type="PANTHER" id="PTHR11070">
    <property type="entry name" value="UVRD / RECB / PCRA DNA HELICASE FAMILY MEMBER"/>
    <property type="match status" value="1"/>
</dbReference>